<feature type="compositionally biased region" description="Gly residues" evidence="2">
    <location>
        <begin position="823"/>
        <end position="832"/>
    </location>
</feature>
<feature type="region of interest" description="Disordered" evidence="2">
    <location>
        <begin position="1598"/>
        <end position="1618"/>
    </location>
</feature>
<dbReference type="Pfam" id="PF02922">
    <property type="entry name" value="CBM_48"/>
    <property type="match status" value="1"/>
</dbReference>
<dbReference type="InterPro" id="IPR014756">
    <property type="entry name" value="Ig_E-set"/>
</dbReference>
<dbReference type="CDD" id="cd11341">
    <property type="entry name" value="AmyAc_Pullulanase_LD-like"/>
    <property type="match status" value="1"/>
</dbReference>
<feature type="signal peptide" evidence="3">
    <location>
        <begin position="1"/>
        <end position="28"/>
    </location>
</feature>
<dbReference type="InterPro" id="IPR024561">
    <property type="entry name" value="Pullul_strch_C"/>
</dbReference>
<dbReference type="Gene3D" id="3.20.20.80">
    <property type="entry name" value="Glycosidases"/>
    <property type="match status" value="2"/>
</dbReference>
<dbReference type="SUPFAM" id="SSF51011">
    <property type="entry name" value="Glycosyl hydrolase domain"/>
    <property type="match status" value="2"/>
</dbReference>
<comment type="caution">
    <text evidence="5">The sequence shown here is derived from an EMBL/GenBank/DDBJ whole genome shotgun (WGS) entry which is preliminary data.</text>
</comment>
<dbReference type="Pfam" id="PF11852">
    <property type="entry name" value="Pullul_strch_C"/>
    <property type="match status" value="1"/>
</dbReference>
<dbReference type="Gene3D" id="2.60.40.1180">
    <property type="entry name" value="Golgi alpha-mannosidase II"/>
    <property type="match status" value="2"/>
</dbReference>
<keyword evidence="6" id="KW-1185">Reference proteome</keyword>
<feature type="domain" description="Glycosyl hydrolase family 13 catalytic" evidence="4">
    <location>
        <begin position="170"/>
        <end position="623"/>
    </location>
</feature>
<evidence type="ECO:0000313" key="6">
    <source>
        <dbReference type="Proteomes" id="UP001589613"/>
    </source>
</evidence>
<feature type="region of interest" description="Disordered" evidence="2">
    <location>
        <begin position="809"/>
        <end position="851"/>
    </location>
</feature>
<dbReference type="Proteomes" id="UP001589613">
    <property type="component" value="Unassembled WGS sequence"/>
</dbReference>
<dbReference type="CDD" id="cd11339">
    <property type="entry name" value="AmyAc_bac_CMD_like_2"/>
    <property type="match status" value="1"/>
</dbReference>
<dbReference type="InterPro" id="IPR011839">
    <property type="entry name" value="Pullul_strch"/>
</dbReference>
<dbReference type="InterPro" id="IPR006047">
    <property type="entry name" value="GH13_cat_dom"/>
</dbReference>
<dbReference type="CDD" id="cd12962">
    <property type="entry name" value="X25_BaPul_like"/>
    <property type="match status" value="3"/>
</dbReference>
<proteinExistence type="inferred from homology"/>
<dbReference type="NCBIfam" id="TIGR02103">
    <property type="entry name" value="pullul_strch"/>
    <property type="match status" value="1"/>
</dbReference>
<dbReference type="Gene3D" id="2.60.40.10">
    <property type="entry name" value="Immunoglobulins"/>
    <property type="match status" value="4"/>
</dbReference>
<accession>A0ABV5V6N6</accession>
<evidence type="ECO:0000313" key="5">
    <source>
        <dbReference type="EMBL" id="MFB9733493.1"/>
    </source>
</evidence>
<dbReference type="InterPro" id="IPR013780">
    <property type="entry name" value="Glyco_hydro_b"/>
</dbReference>
<reference evidence="5 6" key="1">
    <citation type="submission" date="2024-09" db="EMBL/GenBank/DDBJ databases">
        <authorList>
            <person name="Sun Q."/>
            <person name="Mori K."/>
        </authorList>
    </citation>
    <scope>NUCLEOTIDE SEQUENCE [LARGE SCALE GENOMIC DNA]</scope>
    <source>
        <strain evidence="5 6">JCM 12763</strain>
    </source>
</reference>
<dbReference type="SUPFAM" id="SSF81296">
    <property type="entry name" value="E set domains"/>
    <property type="match status" value="2"/>
</dbReference>
<dbReference type="Pfam" id="PF22058">
    <property type="entry name" value="X25_BaPul_like"/>
    <property type="match status" value="3"/>
</dbReference>
<organism evidence="5 6">
    <name type="scientific">Ornithinimicrobium kibberense</name>
    <dbReference type="NCBI Taxonomy" id="282060"/>
    <lineage>
        <taxon>Bacteria</taxon>
        <taxon>Bacillati</taxon>
        <taxon>Actinomycetota</taxon>
        <taxon>Actinomycetes</taxon>
        <taxon>Micrococcales</taxon>
        <taxon>Ornithinimicrobiaceae</taxon>
        <taxon>Ornithinimicrobium</taxon>
    </lineage>
</organism>
<dbReference type="Gene3D" id="2.60.40.1130">
    <property type="entry name" value="Rab geranylgeranyltransferase alpha-subunit, insert domain"/>
    <property type="match status" value="1"/>
</dbReference>
<evidence type="ECO:0000256" key="2">
    <source>
        <dbReference type="SAM" id="MobiDB-lite"/>
    </source>
</evidence>
<keyword evidence="3" id="KW-0732">Signal</keyword>
<gene>
    <name evidence="5" type="primary">pulA</name>
    <name evidence="5" type="ORF">ACFFN0_15700</name>
</gene>
<dbReference type="InterPro" id="IPR017853">
    <property type="entry name" value="GH"/>
</dbReference>
<evidence type="ECO:0000259" key="4">
    <source>
        <dbReference type="SMART" id="SM00642"/>
    </source>
</evidence>
<dbReference type="InterPro" id="IPR040671">
    <property type="entry name" value="Pullulanase_N2"/>
</dbReference>
<evidence type="ECO:0000256" key="1">
    <source>
        <dbReference type="ARBA" id="ARBA00008061"/>
    </source>
</evidence>
<feature type="region of interest" description="Disordered" evidence="2">
    <location>
        <begin position="23"/>
        <end position="42"/>
    </location>
</feature>
<dbReference type="InterPro" id="IPR054409">
    <property type="entry name" value="X25_BaPul-like"/>
</dbReference>
<dbReference type="SUPFAM" id="SSF51445">
    <property type="entry name" value="(Trans)glycosidases"/>
    <property type="match status" value="2"/>
</dbReference>
<dbReference type="Pfam" id="PF17967">
    <property type="entry name" value="Pullulanase_N2"/>
    <property type="match status" value="1"/>
</dbReference>
<dbReference type="InterPro" id="IPR004193">
    <property type="entry name" value="Glyco_hydro_13_N"/>
</dbReference>
<dbReference type="SMART" id="SM00642">
    <property type="entry name" value="Aamy"/>
    <property type="match status" value="1"/>
</dbReference>
<dbReference type="InterPro" id="IPR013783">
    <property type="entry name" value="Ig-like_fold"/>
</dbReference>
<protein>
    <submittedName>
        <fullName evidence="5">Pullulanase-type alpha-1,6-glucosidase</fullName>
    </submittedName>
</protein>
<dbReference type="RefSeq" id="WP_141339515.1">
    <property type="nucleotide sequence ID" value="NZ_JBHMAX010000039.1"/>
</dbReference>
<comment type="similarity">
    <text evidence="1">Belongs to the glycosyl hydrolase 13 family.</text>
</comment>
<dbReference type="Pfam" id="PF00128">
    <property type="entry name" value="Alpha-amylase"/>
    <property type="match status" value="1"/>
</dbReference>
<sequence length="1914" mass="206916">MKRPVLSGALVAALLAGAAPGVSTPSVAAGPAAPATGAASLSPSATSRTVTLVGSLQDELGCPGDWQPACEETRLEAVEEGGTTYRGVFEVPEGSWEFKVALDGGWEEDHPAANLPLVLEGPASLEFTFDDETDRVGVAPTELGGPATPADEDLARDSLRPPVTREQFYFVMADRFANGDPSNDTAGIEGDRLDHGFDPEDKGFYHGGDLAGIMDRLDYIEDLGTTAIWLTPSFKNRPVQGSEENASAGYHGYWITDFTQIDPHLGTNEEMSELVDEAHARGMKVYFDIITNHTADVIDYKEGEYGYIDKETEPYRDAAGDAFDDRDYIGKPFPLLDPEISFPYTPVFRTEADETVKVPDWLNDRTMYHNRGDSTWSGESNTYGDFVGLDDLFTERTEVVEGMIDIYSTWADMGIDGFRIDTVKHVNMEFWQEFSPRVLQEARAGNEDFFMFGEVYDSNPDYLSTFTTEGQLQAVIDFGFQARSIDFAKGAPTTNLRTFYALDDYYTDADSNAYQLPTFTGNHDMGRAAMMLAKDFSGDELQERVELTNELMFLTRGQPVVYYGDEQGFIGSAGDKDARQDMFATQVDSYATEPVIGAPSGSRDRYDTKHPLYQQIATLGALTQEHPALADGAQIHRYASADAGVYAFSRIDADELVEYVVVANNSTETASVSVPTYSEKTQFTGIYGDTARIRTGTDARLAVDVAPLSVEVYRAGKALKPRQEAPAVYLDSPSAGGVVGGRAEIGASVPDHVFAQVTFAYRPVGGEDWTVLGTDDNAPYRVFHDVSGMPHGTLLEYRAVLQDSSDNLSASSTYGVVGDPAPGDGGGGGGSDPVGPVEQPDAVSVPGSHNSEMGCAADWSPDCAEAQLALDAKDSVWKGTDDLPAGSYEYKAAVNNSWDENYGAGGAPGGANITYTTDGGNVTFYYDHARHYVTSDAEGPIITAPGSHQDELGCPGEWSPDCMLPWLVDPDGDGVYTYSTTAIPAGNYEVKVAHGLSWDEDYGEGGAPGGGNIGFSVPSAGVVTTFSYVLETHVLTVTTSESGVAPDLTSAKAHWLAPDLIAWSADGVENPELMDWRLHWASDGGLAIDAEDVTGGSSAPLTYDPAGLPAAVTEEFPHLEGYLALRLDKKTAKQAGEILQGQVAVAMYDDLGRLQDATGVQVPGVLDALYADKARQTAYGVSWRGPNPTLTLWAPTAQDVDLLLWPESGDGDPQRVEMKRSGDGSWSAKGKKSWTGMEYLYEVDVFVPSTGQVETNLVTDPYSVALTLNSQRSVIVDLDAPRWAPEIWRTAKAPVLEDEVDQTIYELHVRDFSMADPDVPEELRGSYLAFAEDGYGRRHLETLAEAGMNTVHLLPTFDIASIEEDPAAQTTPDCDLESFDPDSEEQQACVMAQADTDAFNWGYDPWHFMAPEGSYASTAQAAHGGERVKEFRTMVGGLHDSGMRVVLDKVFNHTAQSGQSEKSVLDRIVPGYYHRLNAVGQVETSTCCENVATEHEMAEKLMVDAVVIWARDYKVDGFRFDLMGHHSRENMEAVRAALDALTLKRDGVDGSAVTLYGEGWNFGEVADNARFYQATQGQLDGTSIATFNDRLRDGVRGGGPFDDDPGAEKGFASGGTSANDTDLVQVGMAGNLRDLTLRSQETGEVVTGAEISYNGAPAGYAEDPDEIVNYVDAHDNETIFDALTFKLPQDLPMEDRVRLNTVALSTTALSQSVSFWHAGADLLRSKSLDRNSYNSGDWFNLLDFTKTDNGFGRGLPPAGDNKDKWEIMRPLLADASLKPEPAHIKQASAMAQDLLRLRFSTELFRLGDPDLIEQKVSFPVSGTEHGDPQVIVMRVDDTAGADVDPALDGLVVVLNASDQEVAQHVPGLAGEELELSPVQADGVDEVVRQVSWDEAEGVATVPARTVAVLVQPSG</sequence>
<dbReference type="EMBL" id="JBHMAX010000039">
    <property type="protein sequence ID" value="MFB9733493.1"/>
    <property type="molecule type" value="Genomic_DNA"/>
</dbReference>
<dbReference type="CDD" id="cd02860">
    <property type="entry name" value="E_set_Pullulanase"/>
    <property type="match status" value="1"/>
</dbReference>
<evidence type="ECO:0000256" key="3">
    <source>
        <dbReference type="SAM" id="SignalP"/>
    </source>
</evidence>
<feature type="chain" id="PRO_5047066314" evidence="3">
    <location>
        <begin position="29"/>
        <end position="1914"/>
    </location>
</feature>
<name>A0ABV5V6N6_9MICO</name>
<dbReference type="PANTHER" id="PTHR43002">
    <property type="entry name" value="GLYCOGEN DEBRANCHING ENZYME"/>
    <property type="match status" value="1"/>
</dbReference>